<dbReference type="InterPro" id="IPR010865">
    <property type="entry name" value="DUF1499"/>
</dbReference>
<protein>
    <submittedName>
        <fullName evidence="2">DUF1499 domain-containing protein</fullName>
    </submittedName>
</protein>
<dbReference type="RefSeq" id="WP_261617581.1">
    <property type="nucleotide sequence ID" value="NZ_JALIDZ010000009.1"/>
</dbReference>
<comment type="caution">
    <text evidence="2">The sequence shown here is derived from an EMBL/GenBank/DDBJ whole genome shotgun (WGS) entry which is preliminary data.</text>
</comment>
<organism evidence="2 3">
    <name type="scientific">Microbaculum marinisediminis</name>
    <dbReference type="NCBI Taxonomy" id="2931392"/>
    <lineage>
        <taxon>Bacteria</taxon>
        <taxon>Pseudomonadati</taxon>
        <taxon>Pseudomonadota</taxon>
        <taxon>Alphaproteobacteria</taxon>
        <taxon>Hyphomicrobiales</taxon>
        <taxon>Tepidamorphaceae</taxon>
        <taxon>Microbaculum</taxon>
    </lineage>
</organism>
<dbReference type="Pfam" id="PF07386">
    <property type="entry name" value="DUF1499"/>
    <property type="match status" value="1"/>
</dbReference>
<sequence length="263" mass="29241">MPARYPERWSRQARWSRRLGIFAVPVAVLTTLLHRFADLDTQAGMVLLGVALALALCALILGIGAFTVIWTRGFHGTRQAIVGVFCAVLVLAWPAWLTAHLVYLPAINDVTTDWFDPPELRQAARVRPPDALSTEYPGKEVAVRQRQAYPEIVPLFLGYSANEVYMAARTLAEDRGWDILYDIPPGLQEAGRIEAVAPTLIFGFRDDVVIVVTRLGPQETRVDMRSVSRFGRHDFGANAARIYDFLTGLTARMEIPVEPEPAS</sequence>
<proteinExistence type="predicted"/>
<dbReference type="AlphaFoldDB" id="A0AAW5R3L3"/>
<feature type="transmembrane region" description="Helical" evidence="1">
    <location>
        <begin position="81"/>
        <end position="103"/>
    </location>
</feature>
<keyword evidence="1" id="KW-0812">Transmembrane</keyword>
<dbReference type="Proteomes" id="UP001320898">
    <property type="component" value="Unassembled WGS sequence"/>
</dbReference>
<evidence type="ECO:0000256" key="1">
    <source>
        <dbReference type="SAM" id="Phobius"/>
    </source>
</evidence>
<keyword evidence="1" id="KW-1133">Transmembrane helix</keyword>
<reference evidence="2 3" key="1">
    <citation type="submission" date="2022-04" db="EMBL/GenBank/DDBJ databases">
        <authorList>
            <person name="Ye Y.-Q."/>
            <person name="Du Z.-J."/>
        </authorList>
    </citation>
    <scope>NUCLEOTIDE SEQUENCE [LARGE SCALE GENOMIC DNA]</scope>
    <source>
        <strain evidence="2 3">A6E488</strain>
    </source>
</reference>
<evidence type="ECO:0000313" key="2">
    <source>
        <dbReference type="EMBL" id="MCT8974002.1"/>
    </source>
</evidence>
<gene>
    <name evidence="2" type="ORF">MUB46_19215</name>
</gene>
<name>A0AAW5R3L3_9HYPH</name>
<dbReference type="EMBL" id="JALIDZ010000009">
    <property type="protein sequence ID" value="MCT8974002.1"/>
    <property type="molecule type" value="Genomic_DNA"/>
</dbReference>
<evidence type="ECO:0000313" key="3">
    <source>
        <dbReference type="Proteomes" id="UP001320898"/>
    </source>
</evidence>
<keyword evidence="1" id="KW-0472">Membrane</keyword>
<accession>A0AAW5R3L3</accession>
<feature type="transmembrane region" description="Helical" evidence="1">
    <location>
        <begin position="20"/>
        <end position="37"/>
    </location>
</feature>
<feature type="transmembrane region" description="Helical" evidence="1">
    <location>
        <begin position="43"/>
        <end position="69"/>
    </location>
</feature>
<keyword evidence="3" id="KW-1185">Reference proteome</keyword>